<keyword evidence="5 6" id="KW-0378">Hydrolase</keyword>
<dbReference type="PRINTS" id="PR00727">
    <property type="entry name" value="LEADERPTASE"/>
</dbReference>
<dbReference type="Proteomes" id="UP000095228">
    <property type="component" value="Chromosome"/>
</dbReference>
<dbReference type="PANTHER" id="PTHR43390">
    <property type="entry name" value="SIGNAL PEPTIDASE I"/>
    <property type="match status" value="1"/>
</dbReference>
<sequence length="458" mass="50299">MFDFLRSEDSKLRRSAAQWLEMAQRIHDYRRDELPAGQGQGLLADAAAVKALVKQKAGAKDLKPAIAKLEGTMRACGGRVYPTGSMVENVEFFLVAAIVILGLRAYFVQPFKIPTNSMWPSYYGMTSEIFEQGEEPGMLRKAARLVGLGAVNYTLKAPADGEVLVPIFRNGSPAYTEKPGRSMFVFPTQMREYTVMVSGQPVKLTVPADWAQSEFGYDVVVEKKLFGGRPSGLYRAAQAANGTAALESSMMVVNSGGQRVEARVFWVPTGKQVKKGEDILSFDILTGDLLFVERVSYNFVEPKVGSGFVFKTDHINSVEMQDASGRQISQYYVKRLVGVPGDTLEIRPPVLYRNGQPIEGSVAFGKNARREDKYPGYTNAGGAQWSLGALEGASAAPGTDGSPKQGVLTVPENFYFALGDNSPRSKDSRYWGYVPEKDVVGRPLFIYYPLTTRWGPAK</sequence>
<feature type="domain" description="Peptidase S26" evidence="7">
    <location>
        <begin position="284"/>
        <end position="448"/>
    </location>
</feature>
<dbReference type="Pfam" id="PF10502">
    <property type="entry name" value="Peptidase_S26"/>
    <property type="match status" value="1"/>
</dbReference>
<protein>
    <recommendedName>
        <fullName evidence="4 6">Signal peptidase I</fullName>
        <ecNumber evidence="3 6">3.4.21.89</ecNumber>
    </recommendedName>
</protein>
<comment type="subcellular location">
    <subcellularLocation>
        <location evidence="6">Membrane</location>
        <topology evidence="6">Single-pass type II membrane protein</topology>
    </subcellularLocation>
</comment>
<dbReference type="EC" id="3.4.21.89" evidence="3 6"/>
<evidence type="ECO:0000256" key="6">
    <source>
        <dbReference type="RuleBase" id="RU362042"/>
    </source>
</evidence>
<dbReference type="InterPro" id="IPR000223">
    <property type="entry name" value="Pept_S26A_signal_pept_1"/>
</dbReference>
<evidence type="ECO:0000256" key="3">
    <source>
        <dbReference type="ARBA" id="ARBA00013208"/>
    </source>
</evidence>
<proteinExistence type="inferred from homology"/>
<reference evidence="8 9" key="1">
    <citation type="submission" date="2016-06" db="EMBL/GenBank/DDBJ databases">
        <title>Three novel species with peptidoglycan cell walls form the new genus Lacunisphaera gen. nov. in the family Opitutaceae of the verrucomicrobial subdivision 4.</title>
        <authorList>
            <person name="Rast P."/>
            <person name="Gloeckner I."/>
            <person name="Jogler M."/>
            <person name="Boedeker C."/>
            <person name="Jeske O."/>
            <person name="Wiegand S."/>
            <person name="Reinhardt R."/>
            <person name="Schumann P."/>
            <person name="Rohde M."/>
            <person name="Spring S."/>
            <person name="Gloeckner F.O."/>
            <person name="Jogler C."/>
        </authorList>
    </citation>
    <scope>NUCLEOTIDE SEQUENCE [LARGE SCALE GENOMIC DNA]</scope>
    <source>
        <strain evidence="8 9">IG16b</strain>
    </source>
</reference>
<dbReference type="Gene3D" id="2.10.109.10">
    <property type="entry name" value="Umud Fragment, subunit A"/>
    <property type="match status" value="1"/>
</dbReference>
<dbReference type="GO" id="GO:0004252">
    <property type="term" value="F:serine-type endopeptidase activity"/>
    <property type="evidence" value="ECO:0007669"/>
    <property type="project" value="InterPro"/>
</dbReference>
<dbReference type="GO" id="GO:0016020">
    <property type="term" value="C:membrane"/>
    <property type="evidence" value="ECO:0007669"/>
    <property type="project" value="UniProtKB-SubCell"/>
</dbReference>
<gene>
    <name evidence="8" type="primary">lepB</name>
    <name evidence="8" type="ORF">Verru16b_02929</name>
</gene>
<keyword evidence="6" id="KW-0645">Protease</keyword>
<dbReference type="GO" id="GO:0009003">
    <property type="term" value="F:signal peptidase activity"/>
    <property type="evidence" value="ECO:0007669"/>
    <property type="project" value="UniProtKB-EC"/>
</dbReference>
<accession>A0A1D8AY70</accession>
<dbReference type="InterPro" id="IPR019757">
    <property type="entry name" value="Pept_S26A_signal_pept_1_Lys-AS"/>
</dbReference>
<dbReference type="AlphaFoldDB" id="A0A1D8AY70"/>
<name>A0A1D8AY70_9BACT</name>
<evidence type="ECO:0000313" key="8">
    <source>
        <dbReference type="EMBL" id="AOS45839.1"/>
    </source>
</evidence>
<dbReference type="PROSITE" id="PS00760">
    <property type="entry name" value="SPASE_I_2"/>
    <property type="match status" value="1"/>
</dbReference>
<dbReference type="EMBL" id="CP016094">
    <property type="protein sequence ID" value="AOS45839.1"/>
    <property type="molecule type" value="Genomic_DNA"/>
</dbReference>
<dbReference type="SUPFAM" id="SSF51306">
    <property type="entry name" value="LexA/Signal peptidase"/>
    <property type="match status" value="1"/>
</dbReference>
<dbReference type="InterPro" id="IPR036286">
    <property type="entry name" value="LexA/Signal_pep-like_sf"/>
</dbReference>
<dbReference type="GO" id="GO:0006465">
    <property type="term" value="P:signal peptide processing"/>
    <property type="evidence" value="ECO:0007669"/>
    <property type="project" value="InterPro"/>
</dbReference>
<evidence type="ECO:0000256" key="1">
    <source>
        <dbReference type="ARBA" id="ARBA00000677"/>
    </source>
</evidence>
<comment type="catalytic activity">
    <reaction evidence="1 6">
        <text>Cleavage of hydrophobic, N-terminal signal or leader sequences from secreted and periplasmic proteins.</text>
        <dbReference type="EC" id="3.4.21.89"/>
    </reaction>
</comment>
<dbReference type="CDD" id="cd06530">
    <property type="entry name" value="S26_SPase_I"/>
    <property type="match status" value="1"/>
</dbReference>
<dbReference type="RefSeq" id="WP_069962947.1">
    <property type="nucleotide sequence ID" value="NZ_CP016094.1"/>
</dbReference>
<keyword evidence="9" id="KW-1185">Reference proteome</keyword>
<organism evidence="8 9">
    <name type="scientific">Lacunisphaera limnophila</name>
    <dbReference type="NCBI Taxonomy" id="1838286"/>
    <lineage>
        <taxon>Bacteria</taxon>
        <taxon>Pseudomonadati</taxon>
        <taxon>Verrucomicrobiota</taxon>
        <taxon>Opitutia</taxon>
        <taxon>Opitutales</taxon>
        <taxon>Opitutaceae</taxon>
        <taxon>Lacunisphaera</taxon>
    </lineage>
</organism>
<dbReference type="PANTHER" id="PTHR43390:SF1">
    <property type="entry name" value="CHLOROPLAST PROCESSING PEPTIDASE"/>
    <property type="match status" value="1"/>
</dbReference>
<dbReference type="InterPro" id="IPR019533">
    <property type="entry name" value="Peptidase_S26"/>
</dbReference>
<dbReference type="NCBIfam" id="TIGR02227">
    <property type="entry name" value="sigpep_I_bact"/>
    <property type="match status" value="1"/>
</dbReference>
<dbReference type="KEGG" id="obg:Verru16b_02929"/>
<evidence type="ECO:0000256" key="2">
    <source>
        <dbReference type="ARBA" id="ARBA00009370"/>
    </source>
</evidence>
<dbReference type="STRING" id="1838286.Verru16b_02929"/>
<evidence type="ECO:0000256" key="4">
    <source>
        <dbReference type="ARBA" id="ARBA00019232"/>
    </source>
</evidence>
<evidence type="ECO:0000259" key="7">
    <source>
        <dbReference type="Pfam" id="PF10502"/>
    </source>
</evidence>
<evidence type="ECO:0000256" key="5">
    <source>
        <dbReference type="ARBA" id="ARBA00022801"/>
    </source>
</evidence>
<comment type="similarity">
    <text evidence="2 6">Belongs to the peptidase S26 family.</text>
</comment>
<evidence type="ECO:0000313" key="9">
    <source>
        <dbReference type="Proteomes" id="UP000095228"/>
    </source>
</evidence>